<organism evidence="9 10">
    <name type="scientific">Salinisphaera aquimarina</name>
    <dbReference type="NCBI Taxonomy" id="2094031"/>
    <lineage>
        <taxon>Bacteria</taxon>
        <taxon>Pseudomonadati</taxon>
        <taxon>Pseudomonadota</taxon>
        <taxon>Gammaproteobacteria</taxon>
        <taxon>Salinisphaerales</taxon>
        <taxon>Salinisphaeraceae</taxon>
        <taxon>Salinisphaera</taxon>
    </lineage>
</organism>
<evidence type="ECO:0000256" key="2">
    <source>
        <dbReference type="ARBA" id="ARBA00022676"/>
    </source>
</evidence>
<evidence type="ECO:0000256" key="5">
    <source>
        <dbReference type="ARBA" id="ARBA00022985"/>
    </source>
</evidence>
<dbReference type="Gene3D" id="3.90.550.10">
    <property type="entry name" value="Spore Coat Polysaccharide Biosynthesis Protein SpsA, Chain A"/>
    <property type="match status" value="1"/>
</dbReference>
<keyword evidence="3" id="KW-0808">Transferase</keyword>
<reference evidence="10" key="1">
    <citation type="journal article" date="2019" name="Int. J. Syst. Evol. Microbiol.">
        <title>The Global Catalogue of Microorganisms (GCM) 10K type strain sequencing project: providing services to taxonomists for standard genome sequencing and annotation.</title>
        <authorList>
            <consortium name="The Broad Institute Genomics Platform"/>
            <consortium name="The Broad Institute Genome Sequencing Center for Infectious Disease"/>
            <person name="Wu L."/>
            <person name="Ma J."/>
        </authorList>
    </citation>
    <scope>NUCLEOTIDE SEQUENCE [LARGE SCALE GENOMIC DNA]</scope>
    <source>
        <strain evidence="10">KCTC 52640</strain>
    </source>
</reference>
<keyword evidence="5" id="KW-0448">Lipopolysaccharide biosynthesis</keyword>
<dbReference type="CDD" id="cd04179">
    <property type="entry name" value="DPM_DPG-synthase_like"/>
    <property type="match status" value="1"/>
</dbReference>
<sequence length="250" mass="27174">MPDQPISLSVVVPFYNEQGNVAPLLDEIHDLLAGRHVLEIVAVDDGSSDATMTELRAVQTRMPALTVFMHARNSGQSSALATGIRGARASLIATLDGDGQNPPAAIPSLLAAHAAHAAHATDRVLVVGRRQRRRDNRLRRLSSRVANGVRRRLLRDGCDDTGCGLKVFDRALFLGLPGFDHMHRFLPALAARSGARVINVDVAHRERAHGHSKYGVGNRLWVGIVDMLGVLWLQTRPLVAADDVREHRGS</sequence>
<dbReference type="InterPro" id="IPR050256">
    <property type="entry name" value="Glycosyltransferase_2"/>
</dbReference>
<protein>
    <submittedName>
        <fullName evidence="9">Glycosyltransferase family 2 protein</fullName>
    </submittedName>
</protein>
<dbReference type="PANTHER" id="PTHR48090:SF3">
    <property type="entry name" value="UNDECAPRENYL-PHOSPHATE 4-DEOXY-4-FORMAMIDO-L-ARABINOSE TRANSFERASE"/>
    <property type="match status" value="1"/>
</dbReference>
<dbReference type="InterPro" id="IPR001173">
    <property type="entry name" value="Glyco_trans_2-like"/>
</dbReference>
<comment type="caution">
    <text evidence="9">The sequence shown here is derived from an EMBL/GenBank/DDBJ whole genome shotgun (WGS) entry which is preliminary data.</text>
</comment>
<name>A0ABV7EU79_9GAMM</name>
<dbReference type="EMBL" id="JBHRSS010000007">
    <property type="protein sequence ID" value="MFC3105102.1"/>
    <property type="molecule type" value="Genomic_DNA"/>
</dbReference>
<evidence type="ECO:0000256" key="6">
    <source>
        <dbReference type="ARBA" id="ARBA00022989"/>
    </source>
</evidence>
<evidence type="ECO:0000256" key="7">
    <source>
        <dbReference type="ARBA" id="ARBA00023136"/>
    </source>
</evidence>
<keyword evidence="6" id="KW-1133">Transmembrane helix</keyword>
<dbReference type="RefSeq" id="WP_380690664.1">
    <property type="nucleotide sequence ID" value="NZ_JBHRSS010000007.1"/>
</dbReference>
<keyword evidence="10" id="KW-1185">Reference proteome</keyword>
<gene>
    <name evidence="9" type="ORF">ACFOSU_14565</name>
</gene>
<evidence type="ECO:0000256" key="1">
    <source>
        <dbReference type="ARBA" id="ARBA00022475"/>
    </source>
</evidence>
<evidence type="ECO:0000313" key="9">
    <source>
        <dbReference type="EMBL" id="MFC3105102.1"/>
    </source>
</evidence>
<keyword evidence="2" id="KW-0328">Glycosyltransferase</keyword>
<keyword evidence="7" id="KW-0472">Membrane</keyword>
<dbReference type="Pfam" id="PF00535">
    <property type="entry name" value="Glycos_transf_2"/>
    <property type="match status" value="1"/>
</dbReference>
<accession>A0ABV7EU79</accession>
<keyword evidence="1" id="KW-1003">Cell membrane</keyword>
<dbReference type="SUPFAM" id="SSF53448">
    <property type="entry name" value="Nucleotide-diphospho-sugar transferases"/>
    <property type="match status" value="1"/>
</dbReference>
<evidence type="ECO:0000259" key="8">
    <source>
        <dbReference type="Pfam" id="PF00535"/>
    </source>
</evidence>
<dbReference type="InterPro" id="IPR029044">
    <property type="entry name" value="Nucleotide-diphossugar_trans"/>
</dbReference>
<keyword evidence="4" id="KW-0812">Transmembrane</keyword>
<evidence type="ECO:0000256" key="3">
    <source>
        <dbReference type="ARBA" id="ARBA00022679"/>
    </source>
</evidence>
<feature type="domain" description="Glycosyltransferase 2-like" evidence="8">
    <location>
        <begin position="9"/>
        <end position="173"/>
    </location>
</feature>
<proteinExistence type="predicted"/>
<evidence type="ECO:0000313" key="10">
    <source>
        <dbReference type="Proteomes" id="UP001595462"/>
    </source>
</evidence>
<evidence type="ECO:0000256" key="4">
    <source>
        <dbReference type="ARBA" id="ARBA00022692"/>
    </source>
</evidence>
<dbReference type="Proteomes" id="UP001595462">
    <property type="component" value="Unassembled WGS sequence"/>
</dbReference>
<dbReference type="PANTHER" id="PTHR48090">
    <property type="entry name" value="UNDECAPRENYL-PHOSPHATE 4-DEOXY-4-FORMAMIDO-L-ARABINOSE TRANSFERASE-RELATED"/>
    <property type="match status" value="1"/>
</dbReference>